<protein>
    <recommendedName>
        <fullName evidence="4">Antitoxin</fullName>
    </recommendedName>
</protein>
<comment type="similarity">
    <text evidence="1">Belongs to the phD/YefM antitoxin family.</text>
</comment>
<reference evidence="2 3" key="1">
    <citation type="journal article" date="2015" name="Genome Announc.">
        <title>Expanding the biotechnology potential of lactobacilli through comparative genomics of 213 strains and associated genera.</title>
        <authorList>
            <person name="Sun Z."/>
            <person name="Harris H.M."/>
            <person name="McCann A."/>
            <person name="Guo C."/>
            <person name="Argimon S."/>
            <person name="Zhang W."/>
            <person name="Yang X."/>
            <person name="Jeffery I.B."/>
            <person name="Cooney J.C."/>
            <person name="Kagawa T.F."/>
            <person name="Liu W."/>
            <person name="Song Y."/>
            <person name="Salvetti E."/>
            <person name="Wrobel A."/>
            <person name="Rasinkangas P."/>
            <person name="Parkhill J."/>
            <person name="Rea M.C."/>
            <person name="O'Sullivan O."/>
            <person name="Ritari J."/>
            <person name="Douillard F.P."/>
            <person name="Paul Ross R."/>
            <person name="Yang R."/>
            <person name="Briner A.E."/>
            <person name="Felis G.E."/>
            <person name="de Vos W.M."/>
            <person name="Barrangou R."/>
            <person name="Klaenhammer T.R."/>
            <person name="Caufield P.W."/>
            <person name="Cui Y."/>
            <person name="Zhang H."/>
            <person name="O'Toole P.W."/>
        </authorList>
    </citation>
    <scope>NUCLEOTIDE SEQUENCE [LARGE SCALE GENOMIC DNA]</scope>
    <source>
        <strain evidence="2 3">DSM 5707</strain>
    </source>
</reference>
<evidence type="ECO:0000256" key="1">
    <source>
        <dbReference type="ARBA" id="ARBA00009981"/>
    </source>
</evidence>
<dbReference type="PATRIC" id="fig|1423784.4.peg.741"/>
<evidence type="ECO:0000313" key="3">
    <source>
        <dbReference type="Proteomes" id="UP000051957"/>
    </source>
</evidence>
<name>A0A0R1YSX8_9LACO</name>
<accession>A0A0R1YSX8</accession>
<dbReference type="InterPro" id="IPR036165">
    <property type="entry name" value="YefM-like_sf"/>
</dbReference>
<dbReference type="EMBL" id="AZGK01000014">
    <property type="protein sequence ID" value="KRM45632.1"/>
    <property type="molecule type" value="Genomic_DNA"/>
</dbReference>
<dbReference type="AlphaFoldDB" id="A0A0R1YSX8"/>
<evidence type="ECO:0000313" key="2">
    <source>
        <dbReference type="EMBL" id="KRM45632.1"/>
    </source>
</evidence>
<gene>
    <name evidence="2" type="ORF">FC51_GL000737</name>
</gene>
<proteinExistence type="inferred from homology"/>
<comment type="caution">
    <text evidence="2">The sequence shown here is derived from an EMBL/GenBank/DDBJ whole genome shotgun (WGS) entry which is preliminary data.</text>
</comment>
<dbReference type="Proteomes" id="UP000051957">
    <property type="component" value="Unassembled WGS sequence"/>
</dbReference>
<dbReference type="SUPFAM" id="SSF143120">
    <property type="entry name" value="YefM-like"/>
    <property type="match status" value="1"/>
</dbReference>
<organism evidence="2 3">
    <name type="scientific">Lentilactobacillus parabuchneri DSM 5707 = NBRC 107865</name>
    <dbReference type="NCBI Taxonomy" id="1423784"/>
    <lineage>
        <taxon>Bacteria</taxon>
        <taxon>Bacillati</taxon>
        <taxon>Bacillota</taxon>
        <taxon>Bacilli</taxon>
        <taxon>Lactobacillales</taxon>
        <taxon>Lactobacillaceae</taxon>
        <taxon>Lentilactobacillus</taxon>
    </lineage>
</organism>
<evidence type="ECO:0008006" key="4">
    <source>
        <dbReference type="Google" id="ProtNLM"/>
    </source>
</evidence>
<sequence length="83" mass="9937">MIFAHIKKHLDQVNDNETVYIARSNNRTVFAISQEKMDWYERTLRAKEGALEYAAARDQLIKRHVLPDDEIVESNDHYWDQFK</sequence>